<dbReference type="EMBL" id="CP104874">
    <property type="protein sequence ID" value="WWF06868.1"/>
    <property type="molecule type" value="Genomic_DNA"/>
</dbReference>
<name>A0ABZ2FHM9_9MICO</name>
<sequence length="143" mass="14843">MTPRRWAGDRGSASIELVILGPAFMLLLGLLVMGGRLAIANQTMQSAASAAARSVTIERGGDSEERGREAAARVLDEQGTQCTQLDVALDLTGKDTDPGVVGQSVTATVTCKVDLSGLGLPGIDGARTVEASAKSPVDTYRER</sequence>
<accession>A0ABZ2FHM9</accession>
<dbReference type="InterPro" id="IPR012495">
    <property type="entry name" value="TadE-like_dom"/>
</dbReference>
<evidence type="ECO:0000313" key="4">
    <source>
        <dbReference type="Proteomes" id="UP001381003"/>
    </source>
</evidence>
<gene>
    <name evidence="3" type="ORF">N5P18_08360</name>
</gene>
<evidence type="ECO:0000313" key="3">
    <source>
        <dbReference type="EMBL" id="WWF06868.1"/>
    </source>
</evidence>
<dbReference type="RefSeq" id="WP_245634784.1">
    <property type="nucleotide sequence ID" value="NZ_CP104874.1"/>
</dbReference>
<protein>
    <submittedName>
        <fullName evidence="3">Pilus assembly protein</fullName>
    </submittedName>
</protein>
<feature type="compositionally biased region" description="Basic and acidic residues" evidence="1">
    <location>
        <begin position="59"/>
        <end position="70"/>
    </location>
</feature>
<evidence type="ECO:0000256" key="1">
    <source>
        <dbReference type="SAM" id="MobiDB-lite"/>
    </source>
</evidence>
<dbReference type="Pfam" id="PF07811">
    <property type="entry name" value="TadE"/>
    <property type="match status" value="1"/>
</dbReference>
<reference evidence="3 4" key="1">
    <citation type="submission" date="2022-09" db="EMBL/GenBank/DDBJ databases">
        <title>Complete genome sequence of Janibacter terrae strain COS04-44, PCL-degrading bacteria isolated from oil spilled coast.</title>
        <authorList>
            <person name="Park H."/>
            <person name="Kim J.Y."/>
            <person name="An S.H."/>
            <person name="Lee C.M."/>
            <person name="Weon H.-Y."/>
        </authorList>
    </citation>
    <scope>NUCLEOTIDE SEQUENCE [LARGE SCALE GENOMIC DNA]</scope>
    <source>
        <strain evidence="3 4">COS04-44</strain>
    </source>
</reference>
<keyword evidence="4" id="KW-1185">Reference proteome</keyword>
<evidence type="ECO:0000259" key="2">
    <source>
        <dbReference type="Pfam" id="PF07811"/>
    </source>
</evidence>
<dbReference type="Proteomes" id="UP001381003">
    <property type="component" value="Chromosome"/>
</dbReference>
<feature type="domain" description="TadE-like" evidence="2">
    <location>
        <begin position="11"/>
        <end position="53"/>
    </location>
</feature>
<proteinExistence type="predicted"/>
<feature type="region of interest" description="Disordered" evidence="1">
    <location>
        <begin position="50"/>
        <end position="70"/>
    </location>
</feature>
<organism evidence="3 4">
    <name type="scientific">Janibacter terrae</name>
    <dbReference type="NCBI Taxonomy" id="103817"/>
    <lineage>
        <taxon>Bacteria</taxon>
        <taxon>Bacillati</taxon>
        <taxon>Actinomycetota</taxon>
        <taxon>Actinomycetes</taxon>
        <taxon>Micrococcales</taxon>
        <taxon>Intrasporangiaceae</taxon>
        <taxon>Janibacter</taxon>
    </lineage>
</organism>